<dbReference type="GO" id="GO:0004053">
    <property type="term" value="F:arginase activity"/>
    <property type="evidence" value="ECO:0007669"/>
    <property type="project" value="TreeGrafter"/>
</dbReference>
<evidence type="ECO:0000256" key="4">
    <source>
        <dbReference type="PROSITE-ProRule" id="PRU00742"/>
    </source>
</evidence>
<reference evidence="5 6" key="1">
    <citation type="submission" date="2018-08" db="EMBL/GenBank/DDBJ databases">
        <title>A genome reference for cultivated species of the human gut microbiota.</title>
        <authorList>
            <person name="Zou Y."/>
            <person name="Xue W."/>
            <person name="Luo G."/>
        </authorList>
    </citation>
    <scope>NUCLEOTIDE SEQUENCE [LARGE SCALE GENOMIC DNA]</scope>
    <source>
        <strain evidence="5 6">AM17-48</strain>
    </source>
</reference>
<dbReference type="Proteomes" id="UP000283329">
    <property type="component" value="Unassembled WGS sequence"/>
</dbReference>
<proteinExistence type="inferred from homology"/>
<dbReference type="PRINTS" id="PR00116">
    <property type="entry name" value="ARGINASE"/>
</dbReference>
<dbReference type="Pfam" id="PF00491">
    <property type="entry name" value="Arginase"/>
    <property type="match status" value="1"/>
</dbReference>
<dbReference type="PANTHER" id="PTHR43782:SF3">
    <property type="entry name" value="ARGINASE"/>
    <property type="match status" value="1"/>
</dbReference>
<dbReference type="InterPro" id="IPR006035">
    <property type="entry name" value="Ureohydrolase"/>
</dbReference>
<dbReference type="PANTHER" id="PTHR43782">
    <property type="entry name" value="ARGINASE"/>
    <property type="match status" value="1"/>
</dbReference>
<sequence>MRKYLLSLALVVGVVSMNAQEKVTNNVNMENKKSTLRFIYPQWQGGIVDHWMPDIPAEDSSRGYYLGAQLLNYLAPQTGQKTVEVPVSLDINDRATEKGISARSVILKQTKAALDLLKENHPDRIVTLGGECSVSVVPFTYLINRYPDDVAIVWIDAHPDINLPYDEYKGYHAMALTACLGMGDEEIMELLPGKTDASKALIVGLRSWDEGMQERQRKLGIKELSPQEVANDRTKIMEWLKSTGVSKVVIHFDMDVLDPAEIIAAVGIEPNGMKIEEVVRIINDISSEYDLVGLTVAEPMPRVAIKLRNMLNQLPLLKD</sequence>
<keyword evidence="1" id="KW-0479">Metal-binding</keyword>
<protein>
    <submittedName>
        <fullName evidence="5">Arginase family protein</fullName>
    </submittedName>
</protein>
<evidence type="ECO:0000256" key="3">
    <source>
        <dbReference type="ARBA" id="ARBA00023211"/>
    </source>
</evidence>
<evidence type="ECO:0000313" key="6">
    <source>
        <dbReference type="Proteomes" id="UP000283329"/>
    </source>
</evidence>
<dbReference type="InterPro" id="IPR023696">
    <property type="entry name" value="Ureohydrolase_dom_sf"/>
</dbReference>
<gene>
    <name evidence="5" type="ORF">DW206_05645</name>
</gene>
<keyword evidence="2" id="KW-0378">Hydrolase</keyword>
<name>A0A1Y4Q2Z3_BACOV</name>
<dbReference type="SUPFAM" id="SSF52768">
    <property type="entry name" value="Arginase/deacetylase"/>
    <property type="match status" value="1"/>
</dbReference>
<dbReference type="AlphaFoldDB" id="A0A1Y4Q2Z3"/>
<dbReference type="PROSITE" id="PS51409">
    <property type="entry name" value="ARGINASE_2"/>
    <property type="match status" value="1"/>
</dbReference>
<evidence type="ECO:0000256" key="2">
    <source>
        <dbReference type="ARBA" id="ARBA00022801"/>
    </source>
</evidence>
<evidence type="ECO:0000256" key="1">
    <source>
        <dbReference type="ARBA" id="ARBA00022723"/>
    </source>
</evidence>
<comment type="caution">
    <text evidence="5">The sequence shown here is derived from an EMBL/GenBank/DDBJ whole genome shotgun (WGS) entry which is preliminary data.</text>
</comment>
<dbReference type="EMBL" id="QRJR01000003">
    <property type="protein sequence ID" value="RHH50115.1"/>
    <property type="molecule type" value="Genomic_DNA"/>
</dbReference>
<evidence type="ECO:0000313" key="5">
    <source>
        <dbReference type="EMBL" id="RHH50115.1"/>
    </source>
</evidence>
<dbReference type="Gene3D" id="3.40.800.10">
    <property type="entry name" value="Ureohydrolase domain"/>
    <property type="match status" value="1"/>
</dbReference>
<dbReference type="CDD" id="cd09999">
    <property type="entry name" value="Arginase-like_1"/>
    <property type="match status" value="1"/>
</dbReference>
<dbReference type="GO" id="GO:0030145">
    <property type="term" value="F:manganese ion binding"/>
    <property type="evidence" value="ECO:0007669"/>
    <property type="project" value="TreeGrafter"/>
</dbReference>
<dbReference type="GO" id="GO:0005829">
    <property type="term" value="C:cytosol"/>
    <property type="evidence" value="ECO:0007669"/>
    <property type="project" value="TreeGrafter"/>
</dbReference>
<accession>A0A1Y4Q2Z3</accession>
<organism evidence="5 6">
    <name type="scientific">Bacteroides ovatus</name>
    <dbReference type="NCBI Taxonomy" id="28116"/>
    <lineage>
        <taxon>Bacteria</taxon>
        <taxon>Pseudomonadati</taxon>
        <taxon>Bacteroidota</taxon>
        <taxon>Bacteroidia</taxon>
        <taxon>Bacteroidales</taxon>
        <taxon>Bacteroidaceae</taxon>
        <taxon>Bacteroides</taxon>
    </lineage>
</organism>
<comment type="similarity">
    <text evidence="4">Belongs to the arginase family.</text>
</comment>
<keyword evidence="3" id="KW-0464">Manganese</keyword>